<dbReference type="Proteomes" id="UP000095607">
    <property type="component" value="Chromosome"/>
</dbReference>
<dbReference type="RefSeq" id="WP_046238036.1">
    <property type="nucleotide sequence ID" value="NZ_CBCSDN010000085.1"/>
</dbReference>
<accession>A0ABN4SQD4</accession>
<name>A0ABN4SQD4_9BURK</name>
<keyword evidence="2" id="KW-1185">Reference proteome</keyword>
<evidence type="ECO:0000313" key="2">
    <source>
        <dbReference type="Proteomes" id="UP000095607"/>
    </source>
</evidence>
<sequence length="102" mass="11374">MSEAIYDEQIAPLLRQAGKLCEQHGLAMVAVVEYGKEARGETRLLPDGAGLAMHMLSMLADSGNNINSYLLKVIRFCNQERLPLEQSVFLQRYARPAAHKES</sequence>
<dbReference type="EMBL" id="CP017420">
    <property type="protein sequence ID" value="AOV05687.1"/>
    <property type="molecule type" value="Genomic_DNA"/>
</dbReference>
<reference evidence="1 2" key="1">
    <citation type="submission" date="2016-09" db="EMBL/GenBank/DDBJ databases">
        <title>Complete genome sequence of Deltia acidovorans CM13 isolated from murine proximal colonic tissue.</title>
        <authorList>
            <person name="Saffarian A."/>
        </authorList>
    </citation>
    <scope>NUCLEOTIDE SEQUENCE [LARGE SCALE GENOMIC DNA]</scope>
    <source>
        <strain evidence="1 2">CM13</strain>
    </source>
</reference>
<protein>
    <submittedName>
        <fullName evidence="1">Uncharacterized protein</fullName>
    </submittedName>
</protein>
<evidence type="ECO:0000313" key="1">
    <source>
        <dbReference type="EMBL" id="AOV05687.1"/>
    </source>
</evidence>
<gene>
    <name evidence="1" type="ORF">BI380_32445</name>
</gene>
<organism evidence="1 2">
    <name type="scientific">Delftia tsuruhatensis</name>
    <dbReference type="NCBI Taxonomy" id="180282"/>
    <lineage>
        <taxon>Bacteria</taxon>
        <taxon>Pseudomonadati</taxon>
        <taxon>Pseudomonadota</taxon>
        <taxon>Betaproteobacteria</taxon>
        <taxon>Burkholderiales</taxon>
        <taxon>Comamonadaceae</taxon>
        <taxon>Delftia</taxon>
    </lineage>
</organism>
<proteinExistence type="predicted"/>